<feature type="non-terminal residue" evidence="2">
    <location>
        <position position="1"/>
    </location>
</feature>
<dbReference type="InterPro" id="IPR011049">
    <property type="entry name" value="Serralysin-like_metalloprot_C"/>
</dbReference>
<dbReference type="EMBL" id="VDCJ01000214">
    <property type="protein sequence ID" value="MRU22713.1"/>
    <property type="molecule type" value="Genomic_DNA"/>
</dbReference>
<name>A0A9Q4MHW8_XYLFS</name>
<feature type="non-terminal residue" evidence="2">
    <location>
        <position position="117"/>
    </location>
</feature>
<dbReference type="Proteomes" id="UP000474061">
    <property type="component" value="Unassembled WGS sequence"/>
</dbReference>
<dbReference type="Gene3D" id="2.150.10.10">
    <property type="entry name" value="Serralysin-like metalloprotease, C-terminal"/>
    <property type="match status" value="1"/>
</dbReference>
<dbReference type="AlphaFoldDB" id="A0A9Q4MHW8"/>
<accession>A0A9Q4MHW8</accession>
<sequence>SGESSTAGTYSGGNLKSVVDEAAGAIHLQLADSPKFGNVVINNGGKISGLTAGTEDTDAVNLSQLKSISDTVDKGWTLTASGANGSKVVSGGAVDLKNTDGNLTISKSDDSNDVVFN</sequence>
<comment type="caution">
    <text evidence="2">The sequence shown here is derived from an EMBL/GenBank/DDBJ whole genome shotgun (WGS) entry which is preliminary data.</text>
</comment>
<dbReference type="InterPro" id="IPR008635">
    <property type="entry name" value="Coiled_stalk_dom"/>
</dbReference>
<dbReference type="Gene3D" id="6.20.50.100">
    <property type="match status" value="1"/>
</dbReference>
<feature type="domain" description="Trimeric autotransporter adhesin YadA-like stalk" evidence="1">
    <location>
        <begin position="46"/>
        <end position="86"/>
    </location>
</feature>
<protein>
    <submittedName>
        <fullName evidence="2">Adhesin</fullName>
    </submittedName>
</protein>
<dbReference type="Pfam" id="PF05662">
    <property type="entry name" value="YadA_stalk"/>
    <property type="match status" value="1"/>
</dbReference>
<dbReference type="SUPFAM" id="SSF101967">
    <property type="entry name" value="Adhesin YadA, collagen-binding domain"/>
    <property type="match status" value="1"/>
</dbReference>
<evidence type="ECO:0000313" key="2">
    <source>
        <dbReference type="EMBL" id="MRU22713.1"/>
    </source>
</evidence>
<reference evidence="2" key="1">
    <citation type="submission" date="2019-05" db="EMBL/GenBank/DDBJ databases">
        <authorList>
            <person name="Castillo A."/>
            <person name="Giampetruzzi A."/>
            <person name="Landa B."/>
            <person name="Saponari M."/>
            <person name="Almeida R.P.P."/>
            <person name="Moralejo E."/>
            <person name="Marco-Noales E."/>
            <person name="Velasco-Amo M.P."/>
            <person name="Roman-Ecija M."/>
            <person name="Navarro I."/>
            <person name="Monterde A."/>
            <person name="Barbe S."/>
        </authorList>
    </citation>
    <scope>NUCLEOTIDE SEQUENCE</scope>
    <source>
        <strain evidence="2">XYL1981</strain>
    </source>
</reference>
<evidence type="ECO:0000313" key="3">
    <source>
        <dbReference type="Proteomes" id="UP000474061"/>
    </source>
</evidence>
<gene>
    <name evidence="2" type="ORF">FG476_00940</name>
</gene>
<dbReference type="GO" id="GO:0019867">
    <property type="term" value="C:outer membrane"/>
    <property type="evidence" value="ECO:0007669"/>
    <property type="project" value="InterPro"/>
</dbReference>
<proteinExistence type="predicted"/>
<evidence type="ECO:0000259" key="1">
    <source>
        <dbReference type="Pfam" id="PF05662"/>
    </source>
</evidence>
<reference evidence="2" key="2">
    <citation type="journal article" date="2020" name="Appl. Environ. Microbiol.">
        <title>Multiple intercontinental introductions associated with the emergence of a plant pathogen in Europe.</title>
        <authorList>
            <person name="Landa B.B."/>
            <person name="Castillo A.I."/>
            <person name="Giampetruzzi A."/>
            <person name="Kahn A."/>
            <person name="Roman-Ecija M."/>
            <person name="Velasco-Amo M.P."/>
            <person name="Navas-Cortes J.A."/>
            <person name="Marco-Noales E."/>
            <person name="Barbe S."/>
            <person name="Moralejo E."/>
            <person name="Coletta-Filho H.D."/>
            <person name="Saldarelli P."/>
            <person name="Saponari M."/>
            <person name="Almeida R.P.P."/>
        </authorList>
    </citation>
    <scope>NUCLEOTIDE SEQUENCE</scope>
    <source>
        <strain evidence="2">XYL1981</strain>
    </source>
</reference>
<organism evidence="2 3">
    <name type="scientific">Xylella fastidiosa subsp. multiplex</name>
    <dbReference type="NCBI Taxonomy" id="644357"/>
    <lineage>
        <taxon>Bacteria</taxon>
        <taxon>Pseudomonadati</taxon>
        <taxon>Pseudomonadota</taxon>
        <taxon>Gammaproteobacteria</taxon>
        <taxon>Lysobacterales</taxon>
        <taxon>Lysobacteraceae</taxon>
        <taxon>Xylella</taxon>
    </lineage>
</organism>